<dbReference type="Pfam" id="PF00621">
    <property type="entry name" value="RhoGEF"/>
    <property type="match status" value="1"/>
</dbReference>
<feature type="region of interest" description="Disordered" evidence="4">
    <location>
        <begin position="795"/>
        <end position="822"/>
    </location>
</feature>
<dbReference type="PANTHER" id="PTHR45845:SF3">
    <property type="entry name" value="PURATROPHIN-1-LIKE, ISOFORM A"/>
    <property type="match status" value="1"/>
</dbReference>
<proteinExistence type="predicted"/>
<dbReference type="GO" id="GO:0005085">
    <property type="term" value="F:guanyl-nucleotide exchange factor activity"/>
    <property type="evidence" value="ECO:0007669"/>
    <property type="project" value="UniProtKB-KW"/>
</dbReference>
<evidence type="ECO:0000256" key="4">
    <source>
        <dbReference type="SAM" id="MobiDB-lite"/>
    </source>
</evidence>
<keyword evidence="2" id="KW-0344">Guanine-nucleotide releasing factor</keyword>
<dbReference type="PANTHER" id="PTHR45845">
    <property type="entry name" value="RHO GUANINE NUCLEOTIDE EXCHANGE FACTOR-RELATED"/>
    <property type="match status" value="1"/>
</dbReference>
<evidence type="ECO:0000313" key="7">
    <source>
        <dbReference type="EMBL" id="KAL0280046.1"/>
    </source>
</evidence>
<keyword evidence="1" id="KW-0597">Phosphoprotein</keyword>
<dbReference type="InterPro" id="IPR052231">
    <property type="entry name" value="Rho_GEF_signaling-related"/>
</dbReference>
<comment type="caution">
    <text evidence="7">The sequence shown here is derived from an EMBL/GenBank/DDBJ whole genome shotgun (WGS) entry which is preliminary data.</text>
</comment>
<feature type="compositionally biased region" description="Low complexity" evidence="4">
    <location>
        <begin position="1238"/>
        <end position="1258"/>
    </location>
</feature>
<dbReference type="InterPro" id="IPR035899">
    <property type="entry name" value="DBL_dom_sf"/>
</dbReference>
<gene>
    <name evidence="7" type="ORF">PYX00_001459</name>
</gene>
<dbReference type="SMART" id="SM00233">
    <property type="entry name" value="PH"/>
    <property type="match status" value="1"/>
</dbReference>
<dbReference type="Gene3D" id="1.20.900.10">
    <property type="entry name" value="Dbl homology (DH) domain"/>
    <property type="match status" value="1"/>
</dbReference>
<dbReference type="Pfam" id="PF22697">
    <property type="entry name" value="SOS1_NGEF_PH"/>
    <property type="match status" value="1"/>
</dbReference>
<dbReference type="PROSITE" id="PS50010">
    <property type="entry name" value="DH_2"/>
    <property type="match status" value="1"/>
</dbReference>
<accession>A0AAW2IE09</accession>
<dbReference type="InterPro" id="IPR001849">
    <property type="entry name" value="PH_domain"/>
</dbReference>
<organism evidence="7">
    <name type="scientific">Menopon gallinae</name>
    <name type="common">poultry shaft louse</name>
    <dbReference type="NCBI Taxonomy" id="328185"/>
    <lineage>
        <taxon>Eukaryota</taxon>
        <taxon>Metazoa</taxon>
        <taxon>Ecdysozoa</taxon>
        <taxon>Arthropoda</taxon>
        <taxon>Hexapoda</taxon>
        <taxon>Insecta</taxon>
        <taxon>Pterygota</taxon>
        <taxon>Neoptera</taxon>
        <taxon>Paraneoptera</taxon>
        <taxon>Psocodea</taxon>
        <taxon>Troctomorpha</taxon>
        <taxon>Phthiraptera</taxon>
        <taxon>Amblycera</taxon>
        <taxon>Menoponidae</taxon>
        <taxon>Menopon</taxon>
    </lineage>
</organism>
<sequence length="1340" mass="151811">MKKENGGGNIEVALVWKNGKKTGSRTIAREEEESVGDEIVSPLTMSEAAKSDDDLPALLQNLLVSVEHAIHRVPIENLAFPCPKCHEYLELEAGPEEAGDGCGCECSARPRQIEKKDSCIQTSPMFEIVGSIPHIDSDEDGDGREDEEEDRCCVVGVETATGPVSTGTMTRKSRELVPPKSLEEIPQRVLMSGIHLPGTRDVEGRPIVVLEGESILRDGLTRHEIAKVLLYYVKIPDRSELSKGVTALLLLPSEEDLPELFEVLDQAFNLARKHLKIYLVIGCRVPFKPSSERLPRFLPFPKTKIKYQFMMDEASLRTLVSPSETPQSCGGKAAHDQLEWIEFFKEFEPFVNLCHVSGRRLVDLMTEFRSSEESHQQLGRRQIHHQQRVIGRALSEPDLQRLRKEGNAVLTRLEERAQWLPSLHVRSNLDQAKRLFAEVDRAARRLEQLLEKRRQRLKELVRLRALEDESAQVLSWLVKRGEETLKKHSELATNLQGIKNQEQDFEKFYFISMRHLDKGNDLVDEIGQTPSSEEMSSGANGASGLRDLAKSLKFHLKGFGEKLEDTRERLEDTSRCFYLLDKTYEWSLDTSRYVNRIKTDEEVSEEMARQLLNNIEQRLSNHPPLSDAHFAELSNLAKKLQSEKLIEQCKLAQSRYQEAFEIVQNTQSRLLQIVNANAEEAPVSPFVVNWNMIMSRIPGGGTFNIGRRRSLASFPYIYKCSHHAAGHDCACDPSVTRDPSKKVSQCQCSCGTLMKPLTDIRESPEDLPHQKVSDWEYNGSRSAMKRHLRRTSTWQYPAESFDDQDNNSNKSSSHSGESDNKDLDEQEVALNAPSMPVSVSVNSHLYCHASNLSLNLAAQGEQVRDAKTQKTLLLIMREMIQTERDYVASLEYVIENYIPQLLREDIPQALRGQRNVVFGNIEKIYEFHSQHFLQELESCEKNPLSVGQCFLKYEKKFYLYALYNKNKPKSDSLMAEYGSNFFKTKQMELGDKMDLASYLLKPVQRMGKYALLLQQLMKALGERESSDLSAAEAMVRFQLRHGNDLLAMDSLRDCDVNLKEQGRLLRQNEFLVWQGKGKKCLRHVFLFEELILFSKARRFPDRKNLDIYIYKNSIKTTDIGLTAKIGDSPTKFEIWFRKRKPNDTFTLQSMSEEVKQAWTEELSGILWKQALKNREMRLQEMSSMGIGNKPCLDIRPSADQINDRSISVAQLKKTAPRFRNSIAVLSRDALSTNKRPHSIISVTSSSSSGGSTGSGSHVADSPRLPRSALHSQCSAESGIITDISLTSEEMEGRDSRWHLERSNSTVTSTSLDSSLSPVLSSDDISGFVASTYENDAAAES</sequence>
<dbReference type="PROSITE" id="PS50003">
    <property type="entry name" value="PH_DOMAIN"/>
    <property type="match status" value="1"/>
</dbReference>
<dbReference type="CDD" id="cd00160">
    <property type="entry name" value="RhoGEF"/>
    <property type="match status" value="1"/>
</dbReference>
<protein>
    <recommendedName>
        <fullName evidence="8">Puratrophin-1</fullName>
    </recommendedName>
</protein>
<feature type="compositionally biased region" description="Low complexity" evidence="4">
    <location>
        <begin position="806"/>
        <end position="815"/>
    </location>
</feature>
<evidence type="ECO:0000256" key="3">
    <source>
        <dbReference type="SAM" id="Coils"/>
    </source>
</evidence>
<feature type="region of interest" description="Disordered" evidence="4">
    <location>
        <begin position="1236"/>
        <end position="1271"/>
    </location>
</feature>
<feature type="domain" description="DH" evidence="6">
    <location>
        <begin position="871"/>
        <end position="1045"/>
    </location>
</feature>
<evidence type="ECO:0000256" key="2">
    <source>
        <dbReference type="ARBA" id="ARBA00022658"/>
    </source>
</evidence>
<feature type="coiled-coil region" evidence="3">
    <location>
        <begin position="429"/>
        <end position="466"/>
    </location>
</feature>
<dbReference type="SUPFAM" id="SSF48065">
    <property type="entry name" value="DBL homology domain (DH-domain)"/>
    <property type="match status" value="1"/>
</dbReference>
<dbReference type="InterPro" id="IPR011993">
    <property type="entry name" value="PH-like_dom_sf"/>
</dbReference>
<feature type="compositionally biased region" description="Low complexity" evidence="4">
    <location>
        <begin position="1302"/>
        <end position="1318"/>
    </location>
</feature>
<reference evidence="7" key="1">
    <citation type="journal article" date="2024" name="Gigascience">
        <title>Chromosome-level genome of the poultry shaft louse Menopon gallinae provides insight into the host-switching and adaptive evolution of parasitic lice.</title>
        <authorList>
            <person name="Xu Y."/>
            <person name="Ma L."/>
            <person name="Liu S."/>
            <person name="Liang Y."/>
            <person name="Liu Q."/>
            <person name="He Z."/>
            <person name="Tian L."/>
            <person name="Duan Y."/>
            <person name="Cai W."/>
            <person name="Li H."/>
            <person name="Song F."/>
        </authorList>
    </citation>
    <scope>NUCLEOTIDE SEQUENCE</scope>
    <source>
        <strain evidence="7">Cailab_2023a</strain>
    </source>
</reference>
<dbReference type="FunFam" id="2.30.29.30:FF:000078">
    <property type="entry name" value="Guanine nucleotide exchange factor DBS"/>
    <property type="match status" value="1"/>
</dbReference>
<evidence type="ECO:0000259" key="6">
    <source>
        <dbReference type="PROSITE" id="PS50010"/>
    </source>
</evidence>
<dbReference type="SMART" id="SM00325">
    <property type="entry name" value="RhoGEF"/>
    <property type="match status" value="1"/>
</dbReference>
<dbReference type="Gene3D" id="1.20.58.60">
    <property type="match status" value="1"/>
</dbReference>
<dbReference type="CDD" id="cd13242">
    <property type="entry name" value="PH_puratrophin-1"/>
    <property type="match status" value="1"/>
</dbReference>
<feature type="compositionally biased region" description="Basic and acidic residues" evidence="4">
    <location>
        <begin position="1291"/>
        <end position="1301"/>
    </location>
</feature>
<keyword evidence="3" id="KW-0175">Coiled coil</keyword>
<evidence type="ECO:0000259" key="5">
    <source>
        <dbReference type="PROSITE" id="PS50003"/>
    </source>
</evidence>
<dbReference type="InterPro" id="IPR000219">
    <property type="entry name" value="DH_dom"/>
</dbReference>
<evidence type="ECO:0008006" key="8">
    <source>
        <dbReference type="Google" id="ProtNLM"/>
    </source>
</evidence>
<dbReference type="SUPFAM" id="SSF50729">
    <property type="entry name" value="PH domain-like"/>
    <property type="match status" value="1"/>
</dbReference>
<dbReference type="Gene3D" id="2.30.29.30">
    <property type="entry name" value="Pleckstrin-homology domain (PH domain)/Phosphotyrosine-binding domain (PTB)"/>
    <property type="match status" value="1"/>
</dbReference>
<name>A0AAW2IE09_9NEOP</name>
<dbReference type="InterPro" id="IPR055251">
    <property type="entry name" value="SOS1_NGEF_PH"/>
</dbReference>
<feature type="region of interest" description="Disordered" evidence="4">
    <location>
        <begin position="1291"/>
        <end position="1318"/>
    </location>
</feature>
<dbReference type="EMBL" id="JARGDH010000001">
    <property type="protein sequence ID" value="KAL0280046.1"/>
    <property type="molecule type" value="Genomic_DNA"/>
</dbReference>
<feature type="domain" description="PH" evidence="5">
    <location>
        <begin position="1057"/>
        <end position="1167"/>
    </location>
</feature>
<evidence type="ECO:0000256" key="1">
    <source>
        <dbReference type="ARBA" id="ARBA00022553"/>
    </source>
</evidence>